<dbReference type="Gene3D" id="1.10.8.1210">
    <property type="match status" value="1"/>
</dbReference>
<evidence type="ECO:0000313" key="1">
    <source>
        <dbReference type="EMBL" id="RQD84924.1"/>
    </source>
</evidence>
<organism evidence="1 2">
    <name type="scientific">Methanosalsum natronophilum</name>
    <dbReference type="NCBI Taxonomy" id="768733"/>
    <lineage>
        <taxon>Archaea</taxon>
        <taxon>Methanobacteriati</taxon>
        <taxon>Methanobacteriota</taxon>
        <taxon>Stenosarchaea group</taxon>
        <taxon>Methanomicrobia</taxon>
        <taxon>Methanosarcinales</taxon>
        <taxon>Methanosarcinaceae</taxon>
        <taxon>Methanosalsum</taxon>
    </lineage>
</organism>
<comment type="caution">
    <text evidence="1">The sequence shown here is derived from an EMBL/GenBank/DDBJ whole genome shotgun (WGS) entry which is preliminary data.</text>
</comment>
<evidence type="ECO:0000313" key="2">
    <source>
        <dbReference type="Proteomes" id="UP000284763"/>
    </source>
</evidence>
<dbReference type="SUPFAM" id="SSF53223">
    <property type="entry name" value="Aminoacid dehydrogenase-like, N-terminal domain"/>
    <property type="match status" value="1"/>
</dbReference>
<sequence>MSVENPFENSRKQLAKCAAILELDDNVHEMLRHPMREMRVSIPVRMDDGTTSVFDGFRIL</sequence>
<protein>
    <submittedName>
        <fullName evidence="1">Glutamate dehydrogenase</fullName>
    </submittedName>
</protein>
<name>A0A3R7XUC6_9EURY</name>
<reference evidence="1 2" key="1">
    <citation type="submission" date="2018-08" db="EMBL/GenBank/DDBJ databases">
        <title>The metabolism and importance of syntrophic acetate oxidation coupled to methane or sulfide production in haloalkaline environments.</title>
        <authorList>
            <person name="Timmers P.H.A."/>
            <person name="Vavourakis C.D."/>
            <person name="Sorokin D.Y."/>
            <person name="Sinninghe Damste J.S."/>
            <person name="Muyzer G."/>
            <person name="Stams A.J.M."/>
            <person name="Plugge C.M."/>
        </authorList>
    </citation>
    <scope>NUCLEOTIDE SEQUENCE [LARGE SCALE GENOMIC DNA]</scope>
    <source>
        <strain evidence="1">MSAO_Arc3</strain>
    </source>
</reference>
<accession>A0A3R7XUC6</accession>
<dbReference type="InterPro" id="IPR046346">
    <property type="entry name" value="Aminoacid_DH-like_N_sf"/>
</dbReference>
<dbReference type="Proteomes" id="UP000284763">
    <property type="component" value="Unassembled WGS sequence"/>
</dbReference>
<dbReference type="EMBL" id="QZAB01000345">
    <property type="protein sequence ID" value="RQD84924.1"/>
    <property type="molecule type" value="Genomic_DNA"/>
</dbReference>
<feature type="non-terminal residue" evidence="1">
    <location>
        <position position="60"/>
    </location>
</feature>
<gene>
    <name evidence="1" type="ORF">D5R95_05535</name>
</gene>
<dbReference type="AlphaFoldDB" id="A0A3R7XUC6"/>
<proteinExistence type="predicted"/>